<name>A0A426XZZ2_ENSVE</name>
<organism evidence="1 2">
    <name type="scientific">Ensete ventricosum</name>
    <name type="common">Abyssinian banana</name>
    <name type="synonym">Musa ensete</name>
    <dbReference type="NCBI Taxonomy" id="4639"/>
    <lineage>
        <taxon>Eukaryota</taxon>
        <taxon>Viridiplantae</taxon>
        <taxon>Streptophyta</taxon>
        <taxon>Embryophyta</taxon>
        <taxon>Tracheophyta</taxon>
        <taxon>Spermatophyta</taxon>
        <taxon>Magnoliopsida</taxon>
        <taxon>Liliopsida</taxon>
        <taxon>Zingiberales</taxon>
        <taxon>Musaceae</taxon>
        <taxon>Ensete</taxon>
    </lineage>
</organism>
<evidence type="ECO:0000313" key="1">
    <source>
        <dbReference type="EMBL" id="RRT44950.1"/>
    </source>
</evidence>
<sequence>MLYILRTEAEVSPRLGSARVHMSAQDSSLVPEGCASSSGRRLVYREPKRSPHAGVDFWSLVELQPPGVCCDVPRGVAYPRSGDLVWLAPMDEASLIACVSFCSSAGFPVVDA</sequence>
<gene>
    <name evidence="1" type="ORF">B296_00052132</name>
</gene>
<proteinExistence type="predicted"/>
<dbReference type="AlphaFoldDB" id="A0A426XZZ2"/>
<evidence type="ECO:0000313" key="2">
    <source>
        <dbReference type="Proteomes" id="UP000287651"/>
    </source>
</evidence>
<reference evidence="1 2" key="1">
    <citation type="journal article" date="2014" name="Agronomy (Basel)">
        <title>A Draft Genome Sequence for Ensete ventricosum, the Drought-Tolerant Tree Against Hunger.</title>
        <authorList>
            <person name="Harrison J."/>
            <person name="Moore K.A."/>
            <person name="Paszkiewicz K."/>
            <person name="Jones T."/>
            <person name="Grant M."/>
            <person name="Ambacheew D."/>
            <person name="Muzemil S."/>
            <person name="Studholme D.J."/>
        </authorList>
    </citation>
    <scope>NUCLEOTIDE SEQUENCE [LARGE SCALE GENOMIC DNA]</scope>
</reference>
<comment type="caution">
    <text evidence="1">The sequence shown here is derived from an EMBL/GenBank/DDBJ whole genome shotgun (WGS) entry which is preliminary data.</text>
</comment>
<protein>
    <submittedName>
        <fullName evidence="1">Uncharacterized protein</fullName>
    </submittedName>
</protein>
<accession>A0A426XZZ2</accession>
<dbReference type="Proteomes" id="UP000287651">
    <property type="component" value="Unassembled WGS sequence"/>
</dbReference>
<dbReference type="EMBL" id="AMZH03016140">
    <property type="protein sequence ID" value="RRT44950.1"/>
    <property type="molecule type" value="Genomic_DNA"/>
</dbReference>